<name>A0A2Z2J6W4_CORST</name>
<dbReference type="AlphaFoldDB" id="A0A2Z2J6W4"/>
<reference evidence="3 4" key="1">
    <citation type="submission" date="2017-05" db="EMBL/GenBank/DDBJ databases">
        <title>Complete genome sequence of Corynebacterium striatum KC-Na-1 isolated from Neophocaena asiaeorientalis in Korea.</title>
        <authorList>
            <person name="Kim J.H."/>
            <person name="Lee K."/>
        </authorList>
    </citation>
    <scope>NUCLEOTIDE SEQUENCE [LARGE SCALE GENOMIC DNA]</scope>
    <source>
        <strain evidence="3 4">KC-Na-01</strain>
    </source>
</reference>
<keyword evidence="2" id="KW-1133">Transmembrane helix</keyword>
<gene>
    <name evidence="3" type="ORF">CBE89_04930</name>
</gene>
<evidence type="ECO:0000313" key="3">
    <source>
        <dbReference type="EMBL" id="ART20908.1"/>
    </source>
</evidence>
<evidence type="ECO:0008006" key="5">
    <source>
        <dbReference type="Google" id="ProtNLM"/>
    </source>
</evidence>
<proteinExistence type="predicted"/>
<evidence type="ECO:0000313" key="4">
    <source>
        <dbReference type="Proteomes" id="UP000250197"/>
    </source>
</evidence>
<organism evidence="3 4">
    <name type="scientific">Corynebacterium striatum</name>
    <dbReference type="NCBI Taxonomy" id="43770"/>
    <lineage>
        <taxon>Bacteria</taxon>
        <taxon>Bacillati</taxon>
        <taxon>Actinomycetota</taxon>
        <taxon>Actinomycetes</taxon>
        <taxon>Mycobacteriales</taxon>
        <taxon>Corynebacteriaceae</taxon>
        <taxon>Corynebacterium</taxon>
    </lineage>
</organism>
<evidence type="ECO:0000256" key="1">
    <source>
        <dbReference type="SAM" id="MobiDB-lite"/>
    </source>
</evidence>
<protein>
    <recommendedName>
        <fullName evidence="5">DUF3043 domain-containing protein</fullName>
    </recommendedName>
</protein>
<sequence length="256" mass="29149">MGGGPIPIIDHQPCSLITVKLPWQKDKDASQGAAVPASQADTSAAQHEAGEEHSKTHRKGYTPPKGRPTPKRDQQEIARGVKRDPNGMSDAQRYQHRKELKASMSKEEWKAYKRKEREESREANRVAQERMASGDERYLLPRDKGEVRRYVRDWVDSRKFINEWVMPAAIVLLVVMLLGNYNPNFANWVSIISMVFIAIFAIEGIWLARKCNNSVRLKFPGTTEAGFGLGFYAYSRATQPRKWRTPKPRVERGATV</sequence>
<feature type="compositionally biased region" description="Basic and acidic residues" evidence="1">
    <location>
        <begin position="100"/>
        <end position="128"/>
    </location>
</feature>
<dbReference type="Pfam" id="PF11241">
    <property type="entry name" value="DUF3043"/>
    <property type="match status" value="1"/>
</dbReference>
<dbReference type="KEGG" id="cstr:CBE89_04930"/>
<keyword evidence="2" id="KW-0812">Transmembrane</keyword>
<dbReference type="Proteomes" id="UP000250197">
    <property type="component" value="Chromosome"/>
</dbReference>
<feature type="compositionally biased region" description="Basic and acidic residues" evidence="1">
    <location>
        <begin position="70"/>
        <end position="85"/>
    </location>
</feature>
<evidence type="ECO:0000256" key="2">
    <source>
        <dbReference type="SAM" id="Phobius"/>
    </source>
</evidence>
<feature type="transmembrane region" description="Helical" evidence="2">
    <location>
        <begin position="160"/>
        <end position="179"/>
    </location>
</feature>
<keyword evidence="2" id="KW-0472">Membrane</keyword>
<feature type="transmembrane region" description="Helical" evidence="2">
    <location>
        <begin position="185"/>
        <end position="208"/>
    </location>
</feature>
<dbReference type="EMBL" id="CP021252">
    <property type="protein sequence ID" value="ART20908.1"/>
    <property type="molecule type" value="Genomic_DNA"/>
</dbReference>
<dbReference type="InterPro" id="IPR021403">
    <property type="entry name" value="DUF3043"/>
</dbReference>
<feature type="region of interest" description="Disordered" evidence="1">
    <location>
        <begin position="25"/>
        <end position="128"/>
    </location>
</feature>
<accession>A0A2Z2J6W4</accession>